<dbReference type="PROSITE" id="PS01119">
    <property type="entry name" value="COPPER_FIST_1"/>
    <property type="match status" value="1"/>
</dbReference>
<feature type="domain" description="Copper-fist" evidence="9">
    <location>
        <begin position="1"/>
        <end position="40"/>
    </location>
</feature>
<keyword evidence="7" id="KW-0539">Nucleus</keyword>
<dbReference type="GO" id="GO:0000978">
    <property type="term" value="F:RNA polymerase II cis-regulatory region sequence-specific DNA binding"/>
    <property type="evidence" value="ECO:0007669"/>
    <property type="project" value="TreeGrafter"/>
</dbReference>
<dbReference type="GO" id="GO:0006879">
    <property type="term" value="P:intracellular iron ion homeostasis"/>
    <property type="evidence" value="ECO:0007669"/>
    <property type="project" value="TreeGrafter"/>
</dbReference>
<dbReference type="GO" id="GO:0005634">
    <property type="term" value="C:nucleus"/>
    <property type="evidence" value="ECO:0007669"/>
    <property type="project" value="UniProtKB-SubCell"/>
</dbReference>
<keyword evidence="4" id="KW-0186">Copper</keyword>
<accession>A0A1E4SWC8</accession>
<sequence length="572" mass="63150">MILVEGEKYACEQCIRGHRSSTCKHMKRPLVLVRSRGRPLTDSTQRIAIVAEEVDNIQNDTVKKEDIVDAAVSRTTAVTPPSSTSCCGSKVLKKEPDADDKPCQASVKSVTTCKHQGCSSTNTPSLGSDSSSSLTLESSSLPADDDDDDEGCSNGTKDNAVILLKVSKRQVFNVSKRSLKLLEPVLDIPNNEVGMELIHMVSKTRKKHGKHHCKSKNLMEKSKVRTQEVTTKDARSLRDSLALPRTYLEAVQSMKSNPSTHIPADMNYPTAHPSVPQSNYSYQFPIQQNFHQEPQRQSSQDNSFSGESVLYDMFLADSCTVPGTCSCNPDKCTCEGCVVHRQKNEITDSQSINSKPLASIYNPSNIELKYPTNQQYIDNVTHYPIPIGHAHIQSMVPLFEQNFKRMLLDNGNDGNFDSSSSVSTSSASLPECCCTEDDCACYDCELHGIYEGIRLKDGVRVANEPRDDSPTPQPMGSELNPQLQGMVLPPYQQHYGTQGPVMYQSDQLSRQVDTQQPKPASSQPSNQLQITANDILDNLDLSEFQDDCCCPDDSCNCANCFKHGRFGNTTII</sequence>
<feature type="region of interest" description="Disordered" evidence="8">
    <location>
        <begin position="462"/>
        <end position="483"/>
    </location>
</feature>
<dbReference type="GO" id="GO:0045944">
    <property type="term" value="P:positive regulation of transcription by RNA polymerase II"/>
    <property type="evidence" value="ECO:0007669"/>
    <property type="project" value="TreeGrafter"/>
</dbReference>
<dbReference type="Gene3D" id="3.90.430.10">
    <property type="entry name" value="Copper fist DNA-binding domain"/>
    <property type="match status" value="1"/>
</dbReference>
<name>A0A1E4SWC8_9ASCO</name>
<dbReference type="SMART" id="SM00412">
    <property type="entry name" value="Cu_FIST"/>
    <property type="match status" value="1"/>
</dbReference>
<dbReference type="InterPro" id="IPR036395">
    <property type="entry name" value="Cu_fist_DNA-bd_dom_sf"/>
</dbReference>
<dbReference type="EMBL" id="KV453861">
    <property type="protein sequence ID" value="ODV83742.1"/>
    <property type="molecule type" value="Genomic_DNA"/>
</dbReference>
<feature type="region of interest" description="Disordered" evidence="8">
    <location>
        <begin position="507"/>
        <end position="528"/>
    </location>
</feature>
<dbReference type="Pfam" id="PF00649">
    <property type="entry name" value="Copper-fist"/>
    <property type="match status" value="1"/>
</dbReference>
<dbReference type="GO" id="GO:0005507">
    <property type="term" value="F:copper ion binding"/>
    <property type="evidence" value="ECO:0007669"/>
    <property type="project" value="InterPro"/>
</dbReference>
<dbReference type="Proteomes" id="UP000094801">
    <property type="component" value="Unassembled WGS sequence"/>
</dbReference>
<dbReference type="OrthoDB" id="5600085at2759"/>
<dbReference type="GO" id="GO:0000981">
    <property type="term" value="F:DNA-binding transcription factor activity, RNA polymerase II-specific"/>
    <property type="evidence" value="ECO:0007669"/>
    <property type="project" value="TreeGrafter"/>
</dbReference>
<dbReference type="PANTHER" id="PTHR28088">
    <property type="entry name" value="TRANSCRIPTIONAL ACTIVATOR HAA1-RELATED"/>
    <property type="match status" value="1"/>
</dbReference>
<dbReference type="PANTHER" id="PTHR28088:SF5">
    <property type="entry name" value="TRANSCRIPTIONAL ACTIVATOR HAA1-RELATED"/>
    <property type="match status" value="1"/>
</dbReference>
<proteinExistence type="predicted"/>
<keyword evidence="6" id="KW-0804">Transcription</keyword>
<keyword evidence="2" id="KW-0479">Metal-binding</keyword>
<organism evidence="10 11">
    <name type="scientific">[Candida] arabinofermentans NRRL YB-2248</name>
    <dbReference type="NCBI Taxonomy" id="983967"/>
    <lineage>
        <taxon>Eukaryota</taxon>
        <taxon>Fungi</taxon>
        <taxon>Dikarya</taxon>
        <taxon>Ascomycota</taxon>
        <taxon>Saccharomycotina</taxon>
        <taxon>Pichiomycetes</taxon>
        <taxon>Pichiales</taxon>
        <taxon>Pichiaceae</taxon>
        <taxon>Ogataea</taxon>
        <taxon>Ogataea/Candida clade</taxon>
    </lineage>
</organism>
<keyword evidence="11" id="KW-1185">Reference proteome</keyword>
<evidence type="ECO:0000256" key="8">
    <source>
        <dbReference type="SAM" id="MobiDB-lite"/>
    </source>
</evidence>
<evidence type="ECO:0000259" key="9">
    <source>
        <dbReference type="PROSITE" id="PS50073"/>
    </source>
</evidence>
<dbReference type="GO" id="GO:0006878">
    <property type="term" value="P:intracellular copper ion homeostasis"/>
    <property type="evidence" value="ECO:0007669"/>
    <property type="project" value="TreeGrafter"/>
</dbReference>
<dbReference type="SMART" id="SM01090">
    <property type="entry name" value="Copper-fist"/>
    <property type="match status" value="1"/>
</dbReference>
<comment type="subcellular location">
    <subcellularLocation>
        <location evidence="1">Nucleus</location>
    </subcellularLocation>
</comment>
<feature type="compositionally biased region" description="Low complexity" evidence="8">
    <location>
        <begin position="119"/>
        <end position="141"/>
    </location>
</feature>
<dbReference type="PRINTS" id="PR00617">
    <property type="entry name" value="COPPERFIST"/>
</dbReference>
<dbReference type="PROSITE" id="PS50073">
    <property type="entry name" value="COPPER_FIST_2"/>
    <property type="match status" value="1"/>
</dbReference>
<dbReference type="SUPFAM" id="SSF57879">
    <property type="entry name" value="Zinc domain conserved in yeast copper-regulated transcription factors"/>
    <property type="match status" value="1"/>
</dbReference>
<evidence type="ECO:0000256" key="2">
    <source>
        <dbReference type="ARBA" id="ARBA00022723"/>
    </source>
</evidence>
<evidence type="ECO:0000256" key="4">
    <source>
        <dbReference type="ARBA" id="ARBA00023008"/>
    </source>
</evidence>
<dbReference type="FunFam" id="3.90.430.10:FF:000001">
    <property type="entry name" value="Copper fist DNA-binding protein"/>
    <property type="match status" value="1"/>
</dbReference>
<evidence type="ECO:0000256" key="5">
    <source>
        <dbReference type="ARBA" id="ARBA00023015"/>
    </source>
</evidence>
<evidence type="ECO:0000256" key="7">
    <source>
        <dbReference type="ARBA" id="ARBA00023242"/>
    </source>
</evidence>
<dbReference type="STRING" id="983967.A0A1E4SWC8"/>
<dbReference type="AlphaFoldDB" id="A0A1E4SWC8"/>
<evidence type="ECO:0000256" key="3">
    <source>
        <dbReference type="ARBA" id="ARBA00022833"/>
    </source>
</evidence>
<feature type="region of interest" description="Disordered" evidence="8">
    <location>
        <begin position="114"/>
        <end position="154"/>
    </location>
</feature>
<keyword evidence="5" id="KW-0805">Transcription regulation</keyword>
<evidence type="ECO:0000313" key="11">
    <source>
        <dbReference type="Proteomes" id="UP000094801"/>
    </source>
</evidence>
<dbReference type="InterPro" id="IPR051763">
    <property type="entry name" value="Copper_Homeo_Regul"/>
</dbReference>
<evidence type="ECO:0000256" key="6">
    <source>
        <dbReference type="ARBA" id="ARBA00023163"/>
    </source>
</evidence>
<evidence type="ECO:0000313" key="10">
    <source>
        <dbReference type="EMBL" id="ODV83742.1"/>
    </source>
</evidence>
<evidence type="ECO:0000256" key="1">
    <source>
        <dbReference type="ARBA" id="ARBA00004123"/>
    </source>
</evidence>
<keyword evidence="3" id="KW-0862">Zinc</keyword>
<dbReference type="InterPro" id="IPR001083">
    <property type="entry name" value="Cu_fist_DNA-bd_dom"/>
</dbReference>
<protein>
    <recommendedName>
        <fullName evidence="9">Copper-fist domain-containing protein</fullName>
    </recommendedName>
</protein>
<reference evidence="11" key="1">
    <citation type="submission" date="2016-04" db="EMBL/GenBank/DDBJ databases">
        <title>Comparative genomics of biotechnologically important yeasts.</title>
        <authorList>
            <consortium name="DOE Joint Genome Institute"/>
            <person name="Riley R."/>
            <person name="Haridas S."/>
            <person name="Wolfe K.H."/>
            <person name="Lopes M.R."/>
            <person name="Hittinger C.T."/>
            <person name="Goker M."/>
            <person name="Salamov A."/>
            <person name="Wisecaver J."/>
            <person name="Long T.M."/>
            <person name="Aerts A.L."/>
            <person name="Barry K."/>
            <person name="Choi C."/>
            <person name="Clum A."/>
            <person name="Coughlan A.Y."/>
            <person name="Deshpande S."/>
            <person name="Douglass A.P."/>
            <person name="Hanson S.J."/>
            <person name="Klenk H.-P."/>
            <person name="Labutti K."/>
            <person name="Lapidus A."/>
            <person name="Lindquist E."/>
            <person name="Lipzen A."/>
            <person name="Meier-Kolthoff J.P."/>
            <person name="Ohm R.A."/>
            <person name="Otillar R.P."/>
            <person name="Pangilinan J."/>
            <person name="Peng Y."/>
            <person name="Rokas A."/>
            <person name="Rosa C.A."/>
            <person name="Scheuner C."/>
            <person name="Sibirny A.A."/>
            <person name="Slot J.C."/>
            <person name="Stielow J.B."/>
            <person name="Sun H."/>
            <person name="Kurtzman C.P."/>
            <person name="Blackwell M."/>
            <person name="Grigoriev I.V."/>
            <person name="Jeffries T.W."/>
        </authorList>
    </citation>
    <scope>NUCLEOTIDE SEQUENCE [LARGE SCALE GENOMIC DNA]</scope>
    <source>
        <strain evidence="11">NRRL YB-2248</strain>
    </source>
</reference>
<gene>
    <name evidence="10" type="ORF">CANARDRAFT_9306</name>
</gene>